<feature type="domain" description="AB hydrolase-1" evidence="2">
    <location>
        <begin position="3"/>
        <end position="225"/>
    </location>
</feature>
<name>A0A835QI63_VANPL</name>
<sequence>MVARLASEGHTVSAIDLTGSGIDTRKIPEDVAYFSVYAKQLMDLMDTLPTGEQVVLVGHSFGGLALALAMESFPEKIAVAVFLTAFMPDTTSPPSHVLNKIDQSKLMDTEWKTLVVPEKAEPVTTMLFGPEFMAKALYQLCSPEDLALGKSLVRVASLFLEDLSKMPAFTEERYGSVPKVYIVCGRDEAISVEYQRWMIQRTPVKEVMEIEGADHMAMLSSPVELFRCLARIVDKYGRTMPCTI</sequence>
<dbReference type="SUPFAM" id="SSF53474">
    <property type="entry name" value="alpha/beta-Hydrolases"/>
    <property type="match status" value="1"/>
</dbReference>
<dbReference type="EMBL" id="JADCNM010000008">
    <property type="protein sequence ID" value="KAG0471622.1"/>
    <property type="molecule type" value="Genomic_DNA"/>
</dbReference>
<evidence type="ECO:0000313" key="5">
    <source>
        <dbReference type="Proteomes" id="UP000636800"/>
    </source>
</evidence>
<dbReference type="InterPro" id="IPR029058">
    <property type="entry name" value="AB_hydrolase_fold"/>
</dbReference>
<dbReference type="GO" id="GO:0009696">
    <property type="term" value="P:salicylic acid metabolic process"/>
    <property type="evidence" value="ECO:0007669"/>
    <property type="project" value="TreeGrafter"/>
</dbReference>
<dbReference type="Proteomes" id="UP000639772">
    <property type="component" value="Unassembled WGS sequence"/>
</dbReference>
<dbReference type="PANTHER" id="PTHR10992">
    <property type="entry name" value="METHYLESTERASE FAMILY MEMBER"/>
    <property type="match status" value="1"/>
</dbReference>
<dbReference type="InterPro" id="IPR000073">
    <property type="entry name" value="AB_hydrolase_1"/>
</dbReference>
<protein>
    <recommendedName>
        <fullName evidence="2">AB hydrolase-1 domain-containing protein</fullName>
    </recommendedName>
</protein>
<dbReference type="Pfam" id="PF12697">
    <property type="entry name" value="Abhydrolase_6"/>
    <property type="match status" value="1"/>
</dbReference>
<keyword evidence="5" id="KW-1185">Reference proteome</keyword>
<gene>
    <name evidence="4" type="ORF">HPP92_016168</name>
    <name evidence="3" type="ORF">HPP92_016769</name>
</gene>
<dbReference type="EMBL" id="JADCNL010000008">
    <property type="protein sequence ID" value="KAG0470069.1"/>
    <property type="molecule type" value="Genomic_DNA"/>
</dbReference>
<comment type="caution">
    <text evidence="3">The sequence shown here is derived from an EMBL/GenBank/DDBJ whole genome shotgun (WGS) entry which is preliminary data.</text>
</comment>
<accession>A0A835QI63</accession>
<dbReference type="InterPro" id="IPR045889">
    <property type="entry name" value="MES/HNL"/>
</dbReference>
<dbReference type="PANTHER" id="PTHR10992:SF1083">
    <property type="entry name" value="METHYLESTERASE 1"/>
    <property type="match status" value="1"/>
</dbReference>
<proteinExistence type="predicted"/>
<dbReference type="GO" id="GO:0080030">
    <property type="term" value="F:methyl indole-3-acetate esterase activity"/>
    <property type="evidence" value="ECO:0007669"/>
    <property type="project" value="TreeGrafter"/>
</dbReference>
<dbReference type="GO" id="GO:0080031">
    <property type="term" value="F:methyl salicylate esterase activity"/>
    <property type="evidence" value="ECO:0007669"/>
    <property type="project" value="TreeGrafter"/>
</dbReference>
<dbReference type="OrthoDB" id="408373at2759"/>
<dbReference type="GO" id="GO:0009694">
    <property type="term" value="P:jasmonic acid metabolic process"/>
    <property type="evidence" value="ECO:0007669"/>
    <property type="project" value="TreeGrafter"/>
</dbReference>
<dbReference type="GO" id="GO:0080032">
    <property type="term" value="F:methyl jasmonate esterase activity"/>
    <property type="evidence" value="ECO:0007669"/>
    <property type="project" value="TreeGrafter"/>
</dbReference>
<dbReference type="AlphaFoldDB" id="A0A835QI63"/>
<dbReference type="Gene3D" id="3.40.50.1820">
    <property type="entry name" value="alpha/beta hydrolase"/>
    <property type="match status" value="1"/>
</dbReference>
<evidence type="ECO:0000259" key="2">
    <source>
        <dbReference type="Pfam" id="PF12697"/>
    </source>
</evidence>
<evidence type="ECO:0000256" key="1">
    <source>
        <dbReference type="ARBA" id="ARBA00022801"/>
    </source>
</evidence>
<reference evidence="5 6" key="1">
    <citation type="journal article" date="2020" name="Nat. Food">
        <title>A phased Vanilla planifolia genome enables genetic improvement of flavour and production.</title>
        <authorList>
            <person name="Hasing T."/>
            <person name="Tang H."/>
            <person name="Brym M."/>
            <person name="Khazi F."/>
            <person name="Huang T."/>
            <person name="Chambers A.H."/>
        </authorList>
    </citation>
    <scope>NUCLEOTIDE SEQUENCE [LARGE SCALE GENOMIC DNA]</scope>
    <source>
        <tissue evidence="3">Leaf</tissue>
    </source>
</reference>
<evidence type="ECO:0000313" key="3">
    <source>
        <dbReference type="EMBL" id="KAG0470069.1"/>
    </source>
</evidence>
<evidence type="ECO:0000313" key="6">
    <source>
        <dbReference type="Proteomes" id="UP000639772"/>
    </source>
</evidence>
<evidence type="ECO:0000313" key="4">
    <source>
        <dbReference type="EMBL" id="KAG0471622.1"/>
    </source>
</evidence>
<organism evidence="3 5">
    <name type="scientific">Vanilla planifolia</name>
    <name type="common">Vanilla</name>
    <dbReference type="NCBI Taxonomy" id="51239"/>
    <lineage>
        <taxon>Eukaryota</taxon>
        <taxon>Viridiplantae</taxon>
        <taxon>Streptophyta</taxon>
        <taxon>Embryophyta</taxon>
        <taxon>Tracheophyta</taxon>
        <taxon>Spermatophyta</taxon>
        <taxon>Magnoliopsida</taxon>
        <taxon>Liliopsida</taxon>
        <taxon>Asparagales</taxon>
        <taxon>Orchidaceae</taxon>
        <taxon>Vanilloideae</taxon>
        <taxon>Vanilleae</taxon>
        <taxon>Vanilla</taxon>
    </lineage>
</organism>
<keyword evidence="1" id="KW-0378">Hydrolase</keyword>
<dbReference type="Proteomes" id="UP000636800">
    <property type="component" value="Unassembled WGS sequence"/>
</dbReference>